<dbReference type="Proteomes" id="UP000076947">
    <property type="component" value="Unassembled WGS sequence"/>
</dbReference>
<reference evidence="3" key="1">
    <citation type="submission" date="2016-02" db="EMBL/GenBank/DDBJ databases">
        <authorList>
            <person name="Kaur G."/>
            <person name="Nair G.R."/>
            <person name="Mayilraj S."/>
        </authorList>
    </citation>
    <scope>NUCLEOTIDE SEQUENCE [LARGE SCALE GENOMIC DNA]</scope>
    <source>
        <strain evidence="3">GA-15</strain>
    </source>
</reference>
<dbReference type="InterPro" id="IPR025355">
    <property type="entry name" value="DUF4259"/>
</dbReference>
<accession>A0A177IUG9</accession>
<dbReference type="AlphaFoldDB" id="A0A177IUG9"/>
<dbReference type="Pfam" id="PF14078">
    <property type="entry name" value="DUF4259"/>
    <property type="match status" value="1"/>
</dbReference>
<gene>
    <name evidence="2" type="ORF">AYJ05_02025</name>
    <name evidence="1" type="ORF">HF853_06350</name>
</gene>
<dbReference type="STRING" id="1705.CA21670_09390"/>
<evidence type="ECO:0000313" key="2">
    <source>
        <dbReference type="EMBL" id="OAH32477.1"/>
    </source>
</evidence>
<reference evidence="1 4" key="3">
    <citation type="submission" date="2020-04" db="EMBL/GenBank/DDBJ databases">
        <authorList>
            <person name="Hitch T.C.A."/>
            <person name="Wylensek D."/>
            <person name="Clavel T."/>
        </authorList>
    </citation>
    <scope>NUCLEOTIDE SEQUENCE [LARGE SCALE GENOMIC DNA]</scope>
    <source>
        <strain evidence="1 4">BL-383-APC-3D</strain>
    </source>
</reference>
<dbReference type="OrthoDB" id="4427749at2"/>
<dbReference type="EMBL" id="LSTQ01000001">
    <property type="protein sequence ID" value="OAH32477.1"/>
    <property type="molecule type" value="Genomic_DNA"/>
</dbReference>
<organism evidence="2 3">
    <name type="scientific">Corynebacterium stationis</name>
    <dbReference type="NCBI Taxonomy" id="1705"/>
    <lineage>
        <taxon>Bacteria</taxon>
        <taxon>Bacillati</taxon>
        <taxon>Actinomycetota</taxon>
        <taxon>Actinomycetes</taxon>
        <taxon>Mycobacteriales</taxon>
        <taxon>Corynebacteriaceae</taxon>
        <taxon>Corynebacterium</taxon>
    </lineage>
</organism>
<protein>
    <submittedName>
        <fullName evidence="1">DUF4259 domain-containing protein</fullName>
    </submittedName>
</protein>
<evidence type="ECO:0000313" key="3">
    <source>
        <dbReference type="Proteomes" id="UP000076947"/>
    </source>
</evidence>
<dbReference type="RefSeq" id="WP_066836851.1">
    <property type="nucleotide sequence ID" value="NZ_CAJFGC010000067.1"/>
</dbReference>
<evidence type="ECO:0000313" key="1">
    <source>
        <dbReference type="EMBL" id="NME89295.1"/>
    </source>
</evidence>
<name>A0A177IUG9_9CORY</name>
<evidence type="ECO:0000313" key="4">
    <source>
        <dbReference type="Proteomes" id="UP000544551"/>
    </source>
</evidence>
<dbReference type="EMBL" id="JABAFZ010000005">
    <property type="protein sequence ID" value="NME89295.1"/>
    <property type="molecule type" value="Genomic_DNA"/>
</dbReference>
<dbReference type="Proteomes" id="UP000544551">
    <property type="component" value="Unassembled WGS sequence"/>
</dbReference>
<comment type="caution">
    <text evidence="2">The sequence shown here is derived from an EMBL/GenBank/DDBJ whole genome shotgun (WGS) entry which is preliminary data.</text>
</comment>
<proteinExistence type="predicted"/>
<reference evidence="2" key="2">
    <citation type="submission" date="2016-02" db="EMBL/GenBank/DDBJ databases">
        <authorList>
            <person name="Wen L."/>
            <person name="He K."/>
            <person name="Yang H."/>
        </authorList>
    </citation>
    <scope>NUCLEOTIDE SEQUENCE [LARGE SCALE GENOMIC DNA]</scope>
    <source>
        <strain evidence="2">GA-15</strain>
    </source>
</reference>
<keyword evidence="3" id="KW-1185">Reference proteome</keyword>
<sequence length="117" mass="12944">MSTWDEHIFTSEDNVEFLEDLKSLEEDDVIEAIHDAIMLATGESQATEEEEQNALAAATIAAIWAGAPFTAGDVVSNYPYIRDLVGYSAESLNEKATELLEEVEEEFDLEPFLEALA</sequence>